<organism evidence="4 5">
    <name type="scientific">Erythrobacter ramosus</name>
    <dbReference type="NCBI Taxonomy" id="35811"/>
    <lineage>
        <taxon>Bacteria</taxon>
        <taxon>Pseudomonadati</taxon>
        <taxon>Pseudomonadota</taxon>
        <taxon>Alphaproteobacteria</taxon>
        <taxon>Sphingomonadales</taxon>
        <taxon>Erythrobacteraceae</taxon>
        <taxon>Erythrobacter/Porphyrobacter group</taxon>
        <taxon>Erythrobacter</taxon>
    </lineage>
</organism>
<keyword evidence="2" id="KW-0472">Membrane</keyword>
<feature type="compositionally biased region" description="Basic and acidic residues" evidence="1">
    <location>
        <begin position="44"/>
        <end position="54"/>
    </location>
</feature>
<reference evidence="4 5" key="1">
    <citation type="submission" date="2019-12" db="EMBL/GenBank/DDBJ databases">
        <title>Genomic-based taxomic classification of the family Erythrobacteraceae.</title>
        <authorList>
            <person name="Xu L."/>
        </authorList>
    </citation>
    <scope>NUCLEOTIDE SEQUENCE [LARGE SCALE GENOMIC DNA]</scope>
    <source>
        <strain evidence="4 5">JCM 10282</strain>
    </source>
</reference>
<accession>A0A6I4UNJ8</accession>
<keyword evidence="2" id="KW-1133">Transmembrane helix</keyword>
<evidence type="ECO:0000313" key="5">
    <source>
        <dbReference type="Proteomes" id="UP000430021"/>
    </source>
</evidence>
<gene>
    <name evidence="4" type="ORF">GRI59_09885</name>
</gene>
<sequence length="291" mass="31991">MVESPRHGQWRSNARSDPACGPSASHLPRCPAGEHHRLGGGLRDSADPEPDRLRFTRPCLPGQRLRDPERAVPGNRAEDRSAEAHLVIGRLSRTGALLRRLHADRGGTTLIEFAIVAPVLLLMVMGLFDMAHTQYSSSVLHGAMQKAGRDLTLENANSQQESIDQRVTDQITTVMPAGTTIELEKLSFFEFADVSEPEEFTDLNSDSICNNNEPYIDANENGSWDEDRGRDGIGGARDVVLYTATVTYPRLFPMYGMAGLSDTVTLEASTVLRNQPFDEQNDRVTTPGNCT</sequence>
<dbReference type="InterPro" id="IPR012495">
    <property type="entry name" value="TadE-like_dom"/>
</dbReference>
<evidence type="ECO:0000256" key="2">
    <source>
        <dbReference type="SAM" id="Phobius"/>
    </source>
</evidence>
<comment type="caution">
    <text evidence="4">The sequence shown here is derived from an EMBL/GenBank/DDBJ whole genome shotgun (WGS) entry which is preliminary data.</text>
</comment>
<feature type="compositionally biased region" description="Basic and acidic residues" evidence="1">
    <location>
        <begin position="64"/>
        <end position="78"/>
    </location>
</feature>
<feature type="domain" description="TadE-like" evidence="3">
    <location>
        <begin position="107"/>
        <end position="149"/>
    </location>
</feature>
<dbReference type="AlphaFoldDB" id="A0A6I4UNJ8"/>
<proteinExistence type="predicted"/>
<feature type="region of interest" description="Disordered" evidence="1">
    <location>
        <begin position="1"/>
        <end position="78"/>
    </location>
</feature>
<name>A0A6I4UNJ8_9SPHN</name>
<evidence type="ECO:0000259" key="3">
    <source>
        <dbReference type="Pfam" id="PF07811"/>
    </source>
</evidence>
<feature type="transmembrane region" description="Helical" evidence="2">
    <location>
        <begin position="109"/>
        <end position="128"/>
    </location>
</feature>
<dbReference type="Proteomes" id="UP000430021">
    <property type="component" value="Unassembled WGS sequence"/>
</dbReference>
<dbReference type="Pfam" id="PF07811">
    <property type="entry name" value="TadE"/>
    <property type="match status" value="1"/>
</dbReference>
<evidence type="ECO:0000256" key="1">
    <source>
        <dbReference type="SAM" id="MobiDB-lite"/>
    </source>
</evidence>
<evidence type="ECO:0000313" key="4">
    <source>
        <dbReference type="EMBL" id="MXP38915.1"/>
    </source>
</evidence>
<dbReference type="EMBL" id="WTYB01000002">
    <property type="protein sequence ID" value="MXP38915.1"/>
    <property type="molecule type" value="Genomic_DNA"/>
</dbReference>
<protein>
    <recommendedName>
        <fullName evidence="3">TadE-like domain-containing protein</fullName>
    </recommendedName>
</protein>
<keyword evidence="2" id="KW-0812">Transmembrane</keyword>
<dbReference type="OrthoDB" id="7306064at2"/>